<dbReference type="InterPro" id="IPR006477">
    <property type="entry name" value="Yir_bir_cir"/>
</dbReference>
<dbReference type="Pfam" id="PF06022">
    <property type="entry name" value="Cir_Bir_Yir"/>
    <property type="match status" value="1"/>
</dbReference>
<accession>Q7RBZ7</accession>
<protein>
    <submittedName>
        <fullName evidence="2">Yir4 protein</fullName>
    </submittedName>
</protein>
<keyword evidence="1" id="KW-0472">Membrane</keyword>
<dbReference type="PaxDb" id="73239-Q7RBZ7"/>
<organism evidence="2 3">
    <name type="scientific">Plasmodium yoelii yoelii</name>
    <dbReference type="NCBI Taxonomy" id="73239"/>
    <lineage>
        <taxon>Eukaryota</taxon>
        <taxon>Sar</taxon>
        <taxon>Alveolata</taxon>
        <taxon>Apicomplexa</taxon>
        <taxon>Aconoidasida</taxon>
        <taxon>Haemosporida</taxon>
        <taxon>Plasmodiidae</taxon>
        <taxon>Plasmodium</taxon>
        <taxon>Plasmodium (Vinckeia)</taxon>
    </lineage>
</organism>
<keyword evidence="1" id="KW-0812">Transmembrane</keyword>
<dbReference type="NCBIfam" id="TIGR01590">
    <property type="entry name" value="yir-bir-cir_Pla"/>
    <property type="match status" value="1"/>
</dbReference>
<proteinExistence type="predicted"/>
<dbReference type="InParanoid" id="Q7RBZ7"/>
<feature type="transmembrane region" description="Helical" evidence="1">
    <location>
        <begin position="267"/>
        <end position="287"/>
    </location>
</feature>
<name>Q7RBZ7_PLAYO</name>
<evidence type="ECO:0000313" key="2">
    <source>
        <dbReference type="EMBL" id="EAA18122.1"/>
    </source>
</evidence>
<sequence length="339" mass="39781">MNKQGCKWFNSLWFHFPDELKDNENYKFSYGDQNFKQYCTNNSCDSNLEKINAACLYLFNAFFGNHNSFKTNAKNNFDVVDYIIIWLSYMLSLKQENGINKLNDFYTNHIATNAHYNNTIHGIRDYKCYKQIIDKKKDFLDIDINNNIISKFYEAFKLLYEMYYAFDGSTSNCKKCSKNVNQFVETYENLYKNYNNTDSIPYKKILFTLSTDYNKLKNECNGIQSFPSIETTNNLVKISEQPSAQISATDSKQTVKSSEVTSSSSSIVSKLISIPFIFVATLIFLGISYKVNNKELKNITFKYYFNYIYVNVNKKIIRFLTFYISIRYLDFGNDLKNNK</sequence>
<dbReference type="AlphaFoldDB" id="Q7RBZ7"/>
<gene>
    <name evidence="2" type="ORF">PY05988</name>
</gene>
<dbReference type="EMBL" id="AABL01001974">
    <property type="protein sequence ID" value="EAA18122.1"/>
    <property type="molecule type" value="Genomic_DNA"/>
</dbReference>
<comment type="caution">
    <text evidence="2">The sequence shown here is derived from an EMBL/GenBank/DDBJ whole genome shotgun (WGS) entry which is preliminary data.</text>
</comment>
<keyword evidence="1" id="KW-1133">Transmembrane helix</keyword>
<evidence type="ECO:0000256" key="1">
    <source>
        <dbReference type="SAM" id="Phobius"/>
    </source>
</evidence>
<dbReference type="Proteomes" id="UP000008553">
    <property type="component" value="Unassembled WGS sequence"/>
</dbReference>
<reference evidence="2 3" key="1">
    <citation type="journal article" date="2002" name="Nature">
        <title>Genome sequence and comparative analysis of the model rodent malaria parasite Plasmodium yoelii yoelii.</title>
        <authorList>
            <person name="Carlton J.M."/>
            <person name="Angiuoli S.V."/>
            <person name="Suh B.B."/>
            <person name="Kooij T.W."/>
            <person name="Pertea M."/>
            <person name="Silva J.C."/>
            <person name="Ermolaeva M.D."/>
            <person name="Allen J.E."/>
            <person name="Selengut J.D."/>
            <person name="Koo H.L."/>
            <person name="Peterson J.D."/>
            <person name="Pop M."/>
            <person name="Kosack D.S."/>
            <person name="Shumway M.F."/>
            <person name="Bidwell S.L."/>
            <person name="Shallom S.J."/>
            <person name="van Aken S.E."/>
            <person name="Riedmuller S.B."/>
            <person name="Feldblyum T.V."/>
            <person name="Cho J.K."/>
            <person name="Quackenbush J."/>
            <person name="Sedegah M."/>
            <person name="Shoaibi A."/>
            <person name="Cummings L.M."/>
            <person name="Florens L."/>
            <person name="Yates J.R."/>
            <person name="Raine J.D."/>
            <person name="Sinden R.E."/>
            <person name="Harris M.A."/>
            <person name="Cunningham D.A."/>
            <person name="Preiser P.R."/>
            <person name="Bergman L.W."/>
            <person name="Vaidya A.B."/>
            <person name="van Lin L.H."/>
            <person name="Janse C.J."/>
            <person name="Waters A.P."/>
            <person name="Smith H.O."/>
            <person name="White O.R."/>
            <person name="Salzberg S.L."/>
            <person name="Venter J.C."/>
            <person name="Fraser C.M."/>
            <person name="Hoffman S.L."/>
            <person name="Gardner M.J."/>
            <person name="Carucci D.J."/>
        </authorList>
    </citation>
    <scope>NUCLEOTIDE SEQUENCE [LARGE SCALE GENOMIC DNA]</scope>
    <source>
        <strain evidence="2 3">17XNL</strain>
    </source>
</reference>
<keyword evidence="3" id="KW-1185">Reference proteome</keyword>
<evidence type="ECO:0000313" key="3">
    <source>
        <dbReference type="Proteomes" id="UP000008553"/>
    </source>
</evidence>